<dbReference type="Proteomes" id="UP000266861">
    <property type="component" value="Unassembled WGS sequence"/>
</dbReference>
<evidence type="ECO:0000256" key="4">
    <source>
        <dbReference type="ARBA" id="ARBA00022729"/>
    </source>
</evidence>
<comment type="similarity">
    <text evidence="1">Belongs to the palmitoyl-protein thioesterase family.</text>
</comment>
<gene>
    <name evidence="10" type="ORF">Glove_54g14</name>
</gene>
<feature type="signal peptide" evidence="9">
    <location>
        <begin position="1"/>
        <end position="21"/>
    </location>
</feature>
<evidence type="ECO:0000256" key="6">
    <source>
        <dbReference type="ARBA" id="ARBA00023157"/>
    </source>
</evidence>
<dbReference type="PANTHER" id="PTHR11247">
    <property type="entry name" value="PALMITOYL-PROTEIN THIOESTERASE/DOLICHYLDIPHOSPHATASE 1"/>
    <property type="match status" value="1"/>
</dbReference>
<proteinExistence type="inferred from homology"/>
<evidence type="ECO:0000256" key="7">
    <source>
        <dbReference type="ARBA" id="ARBA00023180"/>
    </source>
</evidence>
<reference evidence="10 11" key="1">
    <citation type="submission" date="2018-08" db="EMBL/GenBank/DDBJ databases">
        <title>Genome and evolution of the arbuscular mycorrhizal fungus Diversispora epigaea (formerly Glomus versiforme) and its bacterial endosymbionts.</title>
        <authorList>
            <person name="Sun X."/>
            <person name="Fei Z."/>
            <person name="Harrison M."/>
        </authorList>
    </citation>
    <scope>NUCLEOTIDE SEQUENCE [LARGE SCALE GENOMIC DNA]</scope>
    <source>
        <strain evidence="10 11">IT104</strain>
    </source>
</reference>
<organism evidence="10 11">
    <name type="scientific">Diversispora epigaea</name>
    <dbReference type="NCBI Taxonomy" id="1348612"/>
    <lineage>
        <taxon>Eukaryota</taxon>
        <taxon>Fungi</taxon>
        <taxon>Fungi incertae sedis</taxon>
        <taxon>Mucoromycota</taxon>
        <taxon>Glomeromycotina</taxon>
        <taxon>Glomeromycetes</taxon>
        <taxon>Diversisporales</taxon>
        <taxon>Diversisporaceae</taxon>
        <taxon>Diversispora</taxon>
    </lineage>
</organism>
<dbReference type="Pfam" id="PF02089">
    <property type="entry name" value="Palm_thioest"/>
    <property type="match status" value="1"/>
</dbReference>
<dbReference type="EMBL" id="PQFF01000051">
    <property type="protein sequence ID" value="RHZ86097.1"/>
    <property type="molecule type" value="Genomic_DNA"/>
</dbReference>
<dbReference type="Gene3D" id="3.40.50.1820">
    <property type="entry name" value="alpha/beta hydrolase"/>
    <property type="match status" value="1"/>
</dbReference>
<dbReference type="InterPro" id="IPR002472">
    <property type="entry name" value="Palm_thioest"/>
</dbReference>
<evidence type="ECO:0000256" key="2">
    <source>
        <dbReference type="ARBA" id="ARBA00012423"/>
    </source>
</evidence>
<dbReference type="PANTHER" id="PTHR11247:SF8">
    <property type="entry name" value="PALMITOYL-PROTEIN THIOESTERASE 1"/>
    <property type="match status" value="1"/>
</dbReference>
<dbReference type="STRING" id="1348612.A0A397JEU5"/>
<dbReference type="EC" id="3.1.2.22" evidence="2"/>
<dbReference type="SUPFAM" id="SSF53474">
    <property type="entry name" value="alpha/beta-Hydrolases"/>
    <property type="match status" value="1"/>
</dbReference>
<dbReference type="FunFam" id="3.40.50.1820:FF:000107">
    <property type="entry name" value="Palmitoyl-protein thioesterase 1"/>
    <property type="match status" value="1"/>
</dbReference>
<dbReference type="AlphaFoldDB" id="A0A397JEU5"/>
<accession>A0A397JEU5</accession>
<evidence type="ECO:0000313" key="11">
    <source>
        <dbReference type="Proteomes" id="UP000266861"/>
    </source>
</evidence>
<protein>
    <recommendedName>
        <fullName evidence="3">Palmitoyl-protein thioesterase 1</fullName>
        <ecNumber evidence="2">3.1.2.22</ecNumber>
    </recommendedName>
    <alternativeName>
        <fullName evidence="8">Palmitoyl-protein hydrolase 1</fullName>
    </alternativeName>
</protein>
<keyword evidence="6" id="KW-1015">Disulfide bond</keyword>
<keyword evidence="4 9" id="KW-0732">Signal</keyword>
<feature type="chain" id="PRO_5017310791" description="Palmitoyl-protein thioesterase 1" evidence="9">
    <location>
        <begin position="22"/>
        <end position="311"/>
    </location>
</feature>
<dbReference type="InterPro" id="IPR029058">
    <property type="entry name" value="AB_hydrolase_fold"/>
</dbReference>
<keyword evidence="11" id="KW-1185">Reference proteome</keyword>
<keyword evidence="5" id="KW-0378">Hydrolase</keyword>
<evidence type="ECO:0000256" key="8">
    <source>
        <dbReference type="ARBA" id="ARBA00031934"/>
    </source>
</evidence>
<evidence type="ECO:0000256" key="1">
    <source>
        <dbReference type="ARBA" id="ARBA00010758"/>
    </source>
</evidence>
<evidence type="ECO:0000256" key="5">
    <source>
        <dbReference type="ARBA" id="ARBA00022801"/>
    </source>
</evidence>
<dbReference type="OrthoDB" id="10263094at2759"/>
<name>A0A397JEU5_9GLOM</name>
<dbReference type="PRINTS" id="PR00414">
    <property type="entry name" value="PPTHIESTRASE"/>
</dbReference>
<evidence type="ECO:0000313" key="10">
    <source>
        <dbReference type="EMBL" id="RHZ86097.1"/>
    </source>
</evidence>
<dbReference type="GO" id="GO:0008474">
    <property type="term" value="F:palmitoyl-(protein) hydrolase activity"/>
    <property type="evidence" value="ECO:0007669"/>
    <property type="project" value="UniProtKB-EC"/>
</dbReference>
<comment type="caution">
    <text evidence="10">The sequence shown here is derived from an EMBL/GenBank/DDBJ whole genome shotgun (WGS) entry which is preliminary data.</text>
</comment>
<keyword evidence="7" id="KW-0325">Glycoprotein</keyword>
<evidence type="ECO:0000256" key="3">
    <source>
        <dbReference type="ARBA" id="ARBA00014212"/>
    </source>
</evidence>
<sequence length="311" mass="35947">MKNYIFCVIIFFAFICHQVKANDDKYHPVVLWHGMGDTCCNPESIGKIREFIQTSLPGIYVYSIMIGDDEEEDKKAGFFGNVNQQVSKVCEKLKNDENLRNGFNAIGFSQGGQFIRAYVQRCNDPPVHNLITMGAQHAGVSELPGCEKTDGLCRLMNNVASHGVYSEFVRKRLIQAQYFKDPRNIETYLAKNIFLPDINNELTFKNKTYAKNLASLNKFVMIRFTEDITVRPRDSSWFSFYDEEGNLIPLQEQKIYKEDWIGLKELNNSGKLLFKDCETSHMQFDLDYFLQEVILPYLSDVNQKNLFTIQN</sequence>
<evidence type="ECO:0000256" key="9">
    <source>
        <dbReference type="SAM" id="SignalP"/>
    </source>
</evidence>